<evidence type="ECO:0000313" key="5">
    <source>
        <dbReference type="EMBL" id="AIY84087.1"/>
    </source>
</evidence>
<feature type="binding site" evidence="4">
    <location>
        <position position="173"/>
    </location>
    <ligand>
        <name>substrate</name>
    </ligand>
</feature>
<dbReference type="GO" id="GO:0052757">
    <property type="term" value="F:chondroitin hydrolase activity"/>
    <property type="evidence" value="ECO:0007669"/>
    <property type="project" value="TreeGrafter"/>
</dbReference>
<dbReference type="Proteomes" id="UP000030635">
    <property type="component" value="Chromosome"/>
</dbReference>
<evidence type="ECO:0000256" key="4">
    <source>
        <dbReference type="PIRSR" id="PIRSR610905-2"/>
    </source>
</evidence>
<dbReference type="InterPro" id="IPR008928">
    <property type="entry name" value="6-hairpin_glycosidase_sf"/>
</dbReference>
<evidence type="ECO:0000256" key="2">
    <source>
        <dbReference type="ARBA" id="ARBA00038358"/>
    </source>
</evidence>
<proteinExistence type="inferred from homology"/>
<feature type="active site" description="Proton donor" evidence="3">
    <location>
        <position position="173"/>
    </location>
</feature>
<dbReference type="GO" id="GO:0000272">
    <property type="term" value="P:polysaccharide catabolic process"/>
    <property type="evidence" value="ECO:0007669"/>
    <property type="project" value="TreeGrafter"/>
</dbReference>
<dbReference type="STRING" id="1561.NPD11_525"/>
<accession>A0A0A7FWU3</accession>
<dbReference type="PANTHER" id="PTHR36845">
    <property type="entry name" value="HYDROLASE, PUTATIVE (AFU_ORTHOLOGUE AFUA_7G05090)-RELATED"/>
    <property type="match status" value="1"/>
</dbReference>
<dbReference type="SUPFAM" id="SSF48208">
    <property type="entry name" value="Six-hairpin glycosidases"/>
    <property type="match status" value="1"/>
</dbReference>
<comment type="similarity">
    <text evidence="2">Belongs to the glycosyl hydrolase 88 family.</text>
</comment>
<feature type="binding site" evidence="4">
    <location>
        <position position="361"/>
    </location>
    <ligand>
        <name>substrate</name>
    </ligand>
</feature>
<name>A0A0A7FWU3_9CLOT</name>
<evidence type="ECO:0000313" key="6">
    <source>
        <dbReference type="Proteomes" id="UP000030635"/>
    </source>
</evidence>
<evidence type="ECO:0000256" key="1">
    <source>
        <dbReference type="ARBA" id="ARBA00022801"/>
    </source>
</evidence>
<organism evidence="5 6">
    <name type="scientific">Clostridium baratii str. Sullivan</name>
    <dbReference type="NCBI Taxonomy" id="1415775"/>
    <lineage>
        <taxon>Bacteria</taxon>
        <taxon>Bacillati</taxon>
        <taxon>Bacillota</taxon>
        <taxon>Clostridia</taxon>
        <taxon>Eubacteriales</taxon>
        <taxon>Clostridiaceae</taxon>
        <taxon>Clostridium</taxon>
    </lineage>
</organism>
<dbReference type="Gene3D" id="1.50.10.10">
    <property type="match status" value="1"/>
</dbReference>
<dbReference type="InterPro" id="IPR010905">
    <property type="entry name" value="Glyco_hydro_88"/>
</dbReference>
<sequence>MERKLYIEEIKNKEDLLNKDLLSNEEIKRGLDLIIKNIDNNLDRYTEKFPSACTTNLKYRVKDNDDWTNGFWTGMLWLAYEYTGDKKYKEVAKLHTKSFKERYEKDYVLNHHDLGFLYSLSAVANYKITGDIEARELGLKAANKLKGRYQYKGEFIQAWGDLSDENEYRLIIDCFLNLPLLYWAYEETLDKSFLEIANNHFKTAINTVIREDSSTYHTYYFDRNTGDAVKGVTHQGFKNDSCWARGQAWAVLGLPLNYKYNNNEDSQEIFKGVTNYYLNRLPEDLIPYWDLIFKKEDNEPRDSSSAVIVSCGIFEANNIFGSYENKEIYTKAAHEMLRNLINNYIADNEVSDGVLMHGVYSWQHNKGIDECNLWGDYFFMEALMRLYKNNWKGYF</sequence>
<feature type="active site" description="Nucleophile" evidence="3">
    <location>
        <position position="113"/>
    </location>
</feature>
<dbReference type="InterPro" id="IPR012341">
    <property type="entry name" value="6hp_glycosidase-like_sf"/>
</dbReference>
<keyword evidence="6" id="KW-1185">Reference proteome</keyword>
<feature type="binding site" evidence="4">
    <location>
        <position position="249"/>
    </location>
    <ligand>
        <name>substrate</name>
    </ligand>
</feature>
<gene>
    <name evidence="5" type="ORF">U729_2507</name>
</gene>
<dbReference type="AlphaFoldDB" id="A0A0A7FWU3"/>
<dbReference type="OrthoDB" id="428577at2"/>
<dbReference type="HOGENOM" id="CLU_027158_1_1_9"/>
<dbReference type="eggNOG" id="COG4225">
    <property type="taxonomic scope" value="Bacteria"/>
</dbReference>
<feature type="binding site" evidence="4">
    <location>
        <position position="113"/>
    </location>
    <ligand>
        <name>substrate</name>
    </ligand>
</feature>
<dbReference type="KEGG" id="cbv:U729_2507"/>
<feature type="binding site" evidence="4">
    <location>
        <position position="245"/>
    </location>
    <ligand>
        <name>substrate</name>
    </ligand>
</feature>
<keyword evidence="1 5" id="KW-0378">Hydrolase</keyword>
<dbReference type="InterPro" id="IPR052369">
    <property type="entry name" value="UG_Glycosaminoglycan_Hydrolase"/>
</dbReference>
<dbReference type="RefSeq" id="WP_039315534.1">
    <property type="nucleotide sequence ID" value="NZ_CP006905.1"/>
</dbReference>
<feature type="binding site" evidence="4">
    <location>
        <position position="231"/>
    </location>
    <ligand>
        <name>substrate</name>
    </ligand>
</feature>
<evidence type="ECO:0000256" key="3">
    <source>
        <dbReference type="PIRSR" id="PIRSR610905-1"/>
    </source>
</evidence>
<feature type="binding site" evidence="4">
    <location>
        <position position="233"/>
    </location>
    <ligand>
        <name>substrate</name>
    </ligand>
</feature>
<reference evidence="5 6" key="1">
    <citation type="journal article" date="2015" name="Infect. Genet. Evol.">
        <title>Genomic sequences of six botulinum neurotoxin-producing strains representing three clostridial species illustrate the mobility and diversity of botulinum neurotoxin genes.</title>
        <authorList>
            <person name="Smith T.J."/>
            <person name="Hill K.K."/>
            <person name="Xie G."/>
            <person name="Foley B.T."/>
            <person name="Williamson C.H."/>
            <person name="Foster J.T."/>
            <person name="Johnson S.L."/>
            <person name="Chertkov O."/>
            <person name="Teshima H."/>
            <person name="Gibbons H.S."/>
            <person name="Johnsky L.A."/>
            <person name="Karavis M.A."/>
            <person name="Smith L.A."/>
        </authorList>
    </citation>
    <scope>NUCLEOTIDE SEQUENCE [LARGE SCALE GENOMIC DNA]</scope>
    <source>
        <strain evidence="5">Sullivan</strain>
    </source>
</reference>
<dbReference type="EMBL" id="CP006905">
    <property type="protein sequence ID" value="AIY84087.1"/>
    <property type="molecule type" value="Genomic_DNA"/>
</dbReference>
<dbReference type="PANTHER" id="PTHR36845:SF1">
    <property type="entry name" value="HYDROLASE, PUTATIVE (AFU_ORTHOLOGUE AFUA_7G05090)-RELATED"/>
    <property type="match status" value="1"/>
</dbReference>
<dbReference type="Pfam" id="PF07470">
    <property type="entry name" value="Glyco_hydro_88"/>
    <property type="match status" value="1"/>
</dbReference>
<protein>
    <submittedName>
        <fullName evidence="5">Glycosyl Hydrolase Family 88 family protein</fullName>
    </submittedName>
</protein>